<dbReference type="AlphaFoldDB" id="A0A1F7WTB5"/>
<protein>
    <submittedName>
        <fullName evidence="1">Uncharacterized protein</fullName>
    </submittedName>
</protein>
<sequence length="87" mass="9981">MGDFLIISGDLHRPITWSLPTNYQINIPTTNNLSEKTKDSIASLIPFRNKAGLFGFRNYLDELAVVKYLEIRPNQKKNKEKLIQTTS</sequence>
<gene>
    <name evidence="1" type="ORF">A2125_01630</name>
</gene>
<comment type="caution">
    <text evidence="1">The sequence shown here is derived from an EMBL/GenBank/DDBJ whole genome shotgun (WGS) entry which is preliminary data.</text>
</comment>
<dbReference type="Proteomes" id="UP000178812">
    <property type="component" value="Unassembled WGS sequence"/>
</dbReference>
<name>A0A1F7WTB5_9BACT</name>
<accession>A0A1F7WTB5</accession>
<reference evidence="1 2" key="1">
    <citation type="journal article" date="2016" name="Nat. Commun.">
        <title>Thousands of microbial genomes shed light on interconnected biogeochemical processes in an aquifer system.</title>
        <authorList>
            <person name="Anantharaman K."/>
            <person name="Brown C.T."/>
            <person name="Hug L.A."/>
            <person name="Sharon I."/>
            <person name="Castelle C.J."/>
            <person name="Probst A.J."/>
            <person name="Thomas B.C."/>
            <person name="Singh A."/>
            <person name="Wilkins M.J."/>
            <person name="Karaoz U."/>
            <person name="Brodie E.L."/>
            <person name="Williams K.H."/>
            <person name="Hubbard S.S."/>
            <person name="Banfield J.F."/>
        </authorList>
    </citation>
    <scope>NUCLEOTIDE SEQUENCE [LARGE SCALE GENOMIC DNA]</scope>
</reference>
<proteinExistence type="predicted"/>
<evidence type="ECO:0000313" key="1">
    <source>
        <dbReference type="EMBL" id="OGM06006.1"/>
    </source>
</evidence>
<dbReference type="EMBL" id="MGFM01000008">
    <property type="protein sequence ID" value="OGM06006.1"/>
    <property type="molecule type" value="Genomic_DNA"/>
</dbReference>
<organism evidence="1 2">
    <name type="scientific">Candidatus Woesebacteria bacterium GWB1_43_5</name>
    <dbReference type="NCBI Taxonomy" id="1802474"/>
    <lineage>
        <taxon>Bacteria</taxon>
        <taxon>Candidatus Woeseibacteriota</taxon>
    </lineage>
</organism>
<evidence type="ECO:0000313" key="2">
    <source>
        <dbReference type="Proteomes" id="UP000178812"/>
    </source>
</evidence>